<gene>
    <name evidence="2" type="ORF">ERS007681_04340</name>
    <name evidence="3" type="ORF">ERS007688_04184</name>
    <name evidence="6" type="ORF">ERS007739_01450</name>
    <name evidence="5" type="ORF">ERS007741_03966</name>
    <name evidence="4" type="ORF">ERS027661_02416</name>
</gene>
<dbReference type="EMBL" id="CSBK01000556">
    <property type="protein sequence ID" value="COX55468.1"/>
    <property type="molecule type" value="Genomic_DNA"/>
</dbReference>
<dbReference type="EMBL" id="CHKL01000696">
    <property type="protein sequence ID" value="COX19300.1"/>
    <property type="molecule type" value="Genomic_DNA"/>
</dbReference>
<keyword evidence="1" id="KW-0472">Membrane</keyword>
<evidence type="ECO:0000313" key="6">
    <source>
        <dbReference type="EMBL" id="COX55468.1"/>
    </source>
</evidence>
<reference evidence="7 8" key="1">
    <citation type="submission" date="2015-03" db="EMBL/GenBank/DDBJ databases">
        <authorList>
            <consortium name="Pathogen Informatics"/>
        </authorList>
    </citation>
    <scope>NUCLEOTIDE SEQUENCE [LARGE SCALE GENOMIC DNA]</scope>
    <source>
        <strain evidence="4 11">Bir 187</strain>
        <strain evidence="2 9">G09901357</strain>
        <strain evidence="3 8">H09601792</strain>
        <strain evidence="7">N09902308</strain>
        <strain evidence="5 10">P00601463</strain>
    </source>
</reference>
<protein>
    <submittedName>
        <fullName evidence="5">Uncharacterized protein</fullName>
    </submittedName>
</protein>
<organism evidence="5 10">
    <name type="scientific">Mycobacterium tuberculosis</name>
    <dbReference type="NCBI Taxonomy" id="1773"/>
    <lineage>
        <taxon>Bacteria</taxon>
        <taxon>Bacillati</taxon>
        <taxon>Actinomycetota</taxon>
        <taxon>Actinomycetes</taxon>
        <taxon>Mycobacteriales</taxon>
        <taxon>Mycobacteriaceae</taxon>
        <taxon>Mycobacterium</taxon>
        <taxon>Mycobacterium tuberculosis complex</taxon>
    </lineage>
</organism>
<dbReference type="EMBL" id="CFOE01001012">
    <property type="protein sequence ID" value="CFE47356.1"/>
    <property type="molecule type" value="Genomic_DNA"/>
</dbReference>
<sequence>MTSLPASTHRRASSWWASRVAATINGWATAVSVISSVEAVVPSRARSRSAAFDHAAIWSAAPGS</sequence>
<dbReference type="EMBL" id="CNFU01000509">
    <property type="protein sequence ID" value="CKR97993.1"/>
    <property type="molecule type" value="Genomic_DNA"/>
</dbReference>
<dbReference type="Proteomes" id="UP000039021">
    <property type="component" value="Unassembled WGS sequence"/>
</dbReference>
<evidence type="ECO:0000313" key="8">
    <source>
        <dbReference type="Proteomes" id="UP000046947"/>
    </source>
</evidence>
<evidence type="ECO:0000313" key="2">
    <source>
        <dbReference type="EMBL" id="CFE47356.1"/>
    </source>
</evidence>
<dbReference type="Proteomes" id="UP000048600">
    <property type="component" value="Unassembled WGS sequence"/>
</dbReference>
<evidence type="ECO:0000313" key="4">
    <source>
        <dbReference type="EMBL" id="CKR97993.1"/>
    </source>
</evidence>
<dbReference type="Proteomes" id="UP000046947">
    <property type="component" value="Unassembled WGS sequence"/>
</dbReference>
<keyword evidence="1" id="KW-0812">Transmembrane</keyword>
<dbReference type="Proteomes" id="UP000049023">
    <property type="component" value="Unassembled WGS sequence"/>
</dbReference>
<evidence type="ECO:0000313" key="9">
    <source>
        <dbReference type="Proteomes" id="UP000048289"/>
    </source>
</evidence>
<evidence type="ECO:0000313" key="5">
    <source>
        <dbReference type="EMBL" id="COX19300.1"/>
    </source>
</evidence>
<name>A0A655JMD4_MYCTX</name>
<evidence type="ECO:0000256" key="1">
    <source>
        <dbReference type="SAM" id="Phobius"/>
    </source>
</evidence>
<evidence type="ECO:0000313" key="3">
    <source>
        <dbReference type="EMBL" id="CFE79565.1"/>
    </source>
</evidence>
<proteinExistence type="predicted"/>
<feature type="transmembrane region" description="Helical" evidence="1">
    <location>
        <begin position="20"/>
        <end position="41"/>
    </location>
</feature>
<evidence type="ECO:0000313" key="10">
    <source>
        <dbReference type="Proteomes" id="UP000048600"/>
    </source>
</evidence>
<evidence type="ECO:0000313" key="11">
    <source>
        <dbReference type="Proteomes" id="UP000049023"/>
    </source>
</evidence>
<dbReference type="AlphaFoldDB" id="A0A655JMD4"/>
<dbReference type="Proteomes" id="UP000048289">
    <property type="component" value="Unassembled WGS sequence"/>
</dbReference>
<dbReference type="EMBL" id="CFOH01001127">
    <property type="protein sequence ID" value="CFE79565.1"/>
    <property type="molecule type" value="Genomic_DNA"/>
</dbReference>
<accession>A0A655JMD4</accession>
<reference evidence="6" key="2">
    <citation type="submission" date="2015-03" db="EMBL/GenBank/DDBJ databases">
        <authorList>
            <consortium name="Pathogen Informatics"/>
            <person name="Murphy D."/>
        </authorList>
    </citation>
    <scope>NUCLEOTIDE SEQUENCE</scope>
    <source>
        <strain evidence="6">N09902308</strain>
    </source>
</reference>
<evidence type="ECO:0000313" key="7">
    <source>
        <dbReference type="Proteomes" id="UP000039021"/>
    </source>
</evidence>
<keyword evidence="1" id="KW-1133">Transmembrane helix</keyword>